<dbReference type="STRING" id="391936.S7S_09390"/>
<evidence type="ECO:0000256" key="8">
    <source>
        <dbReference type="RuleBase" id="RU365088"/>
    </source>
</evidence>
<evidence type="ECO:0000256" key="6">
    <source>
        <dbReference type="ARBA" id="ARBA00022989"/>
    </source>
</evidence>
<gene>
    <name evidence="10" type="ORF">S7S_09390</name>
</gene>
<sequence length="396" mass="41744">MQAVSPGRLAVILGTLVAIGPLAIDTYLPALPAMAETLSVSVERVETSVALYLIGAALGQLFGGQLSDRFGRHRVAYAGLALFAAASFGICFVTELSQLFALRLLQAFGGGATVVIAAASVRDFYTGREAARVLTTIGLVMLVAPLLAPALGALILHSASWYGIFVMLGLYALLMILVLWHALPHAERRHAKPRGGILSAYGRVLRHRAAMGYILANAFAFATMFVFITDSAFLYMEHFGASSKLFPLLFGANVVVMITLNRLNIVLLRHFDSPRMLRAGLLLQCASTLVLVTLVLLDQLTLGLTIPLIMLSVGAVALVVPNALASFLSFFDADAGAATGLNGALQFLLAGTVGALVTVFHTGSVLPMAAMMFACSLIATLAFIGLARGQLPARTA</sequence>
<dbReference type="NCBIfam" id="TIGR00710">
    <property type="entry name" value="efflux_Bcr_CflA"/>
    <property type="match status" value="1"/>
</dbReference>
<evidence type="ECO:0000256" key="7">
    <source>
        <dbReference type="ARBA" id="ARBA00023136"/>
    </source>
</evidence>
<dbReference type="InterPro" id="IPR020846">
    <property type="entry name" value="MFS_dom"/>
</dbReference>
<feature type="transmembrane region" description="Helical" evidence="8">
    <location>
        <begin position="343"/>
        <end position="362"/>
    </location>
</feature>
<feature type="transmembrane region" description="Helical" evidence="8">
    <location>
        <begin position="368"/>
        <end position="387"/>
    </location>
</feature>
<proteinExistence type="inferred from homology"/>
<evidence type="ECO:0000313" key="11">
    <source>
        <dbReference type="Proteomes" id="UP000006764"/>
    </source>
</evidence>
<reference evidence="10 11" key="1">
    <citation type="journal article" date="2012" name="J. Bacteriol.">
        <title>Genome sequence of an alkane-degrading bacterium, Alcanivorax pacificus type strain W11-5, isolated from deep sea sediment.</title>
        <authorList>
            <person name="Lai Q."/>
            <person name="Shao Z."/>
        </authorList>
    </citation>
    <scope>NUCLEOTIDE SEQUENCE [LARGE SCALE GENOMIC DNA]</scope>
    <source>
        <strain evidence="10 11">W11-5</strain>
    </source>
</reference>
<feature type="transmembrane region" description="Helical" evidence="8">
    <location>
        <begin position="248"/>
        <end position="267"/>
    </location>
</feature>
<name>A0A0B4XNF2_9GAMM</name>
<keyword evidence="6 8" id="KW-1133">Transmembrane helix</keyword>
<dbReference type="Gene3D" id="1.20.1720.10">
    <property type="entry name" value="Multidrug resistance protein D"/>
    <property type="match status" value="1"/>
</dbReference>
<feature type="transmembrane region" description="Helical" evidence="8">
    <location>
        <begin position="47"/>
        <end position="63"/>
    </location>
</feature>
<feature type="transmembrane region" description="Helical" evidence="8">
    <location>
        <begin position="309"/>
        <end position="331"/>
    </location>
</feature>
<dbReference type="HOGENOM" id="CLU_001265_47_0_6"/>
<dbReference type="Proteomes" id="UP000006764">
    <property type="component" value="Chromosome"/>
</dbReference>
<dbReference type="InterPro" id="IPR011701">
    <property type="entry name" value="MFS"/>
</dbReference>
<evidence type="ECO:0000256" key="5">
    <source>
        <dbReference type="ARBA" id="ARBA00022692"/>
    </source>
</evidence>
<keyword evidence="3 8" id="KW-0813">Transport</keyword>
<comment type="similarity">
    <text evidence="2 8">Belongs to the major facilitator superfamily. Bcr/CmlA family.</text>
</comment>
<comment type="caution">
    <text evidence="8">Lacks conserved residue(s) required for the propagation of feature annotation.</text>
</comment>
<accession>A0A0B4XNF2</accession>
<keyword evidence="5 8" id="KW-0812">Transmembrane</keyword>
<dbReference type="Pfam" id="PF07690">
    <property type="entry name" value="MFS_1"/>
    <property type="match status" value="1"/>
</dbReference>
<dbReference type="CDD" id="cd17320">
    <property type="entry name" value="MFS_MdfA_MDR_like"/>
    <property type="match status" value="1"/>
</dbReference>
<feature type="transmembrane region" description="Helical" evidence="8">
    <location>
        <begin position="213"/>
        <end position="236"/>
    </location>
</feature>
<dbReference type="InterPro" id="IPR036259">
    <property type="entry name" value="MFS_trans_sf"/>
</dbReference>
<dbReference type="OrthoDB" id="9814303at2"/>
<organism evidence="10 11">
    <name type="scientific">Isoalcanivorax pacificus W11-5</name>
    <dbReference type="NCBI Taxonomy" id="391936"/>
    <lineage>
        <taxon>Bacteria</taxon>
        <taxon>Pseudomonadati</taxon>
        <taxon>Pseudomonadota</taxon>
        <taxon>Gammaproteobacteria</taxon>
        <taxon>Oceanospirillales</taxon>
        <taxon>Alcanivoracaceae</taxon>
        <taxon>Isoalcanivorax</taxon>
    </lineage>
</organism>
<feature type="transmembrane region" description="Helical" evidence="8">
    <location>
        <begin position="75"/>
        <end position="94"/>
    </location>
</feature>
<dbReference type="AlphaFoldDB" id="A0A0B4XNF2"/>
<evidence type="ECO:0000256" key="1">
    <source>
        <dbReference type="ARBA" id="ARBA00004651"/>
    </source>
</evidence>
<dbReference type="SUPFAM" id="SSF103473">
    <property type="entry name" value="MFS general substrate transporter"/>
    <property type="match status" value="1"/>
</dbReference>
<dbReference type="InterPro" id="IPR004812">
    <property type="entry name" value="Efflux_drug-R_Bcr/CmlA"/>
</dbReference>
<dbReference type="GO" id="GO:0005886">
    <property type="term" value="C:plasma membrane"/>
    <property type="evidence" value="ECO:0007669"/>
    <property type="project" value="UniProtKB-SubCell"/>
</dbReference>
<keyword evidence="7 8" id="KW-0472">Membrane</keyword>
<dbReference type="GO" id="GO:1990961">
    <property type="term" value="P:xenobiotic detoxification by transmembrane export across the plasma membrane"/>
    <property type="evidence" value="ECO:0007669"/>
    <property type="project" value="InterPro"/>
</dbReference>
<evidence type="ECO:0000256" key="2">
    <source>
        <dbReference type="ARBA" id="ARBA00006236"/>
    </source>
</evidence>
<feature type="transmembrane region" description="Helical" evidence="8">
    <location>
        <begin position="100"/>
        <end position="121"/>
    </location>
</feature>
<dbReference type="GO" id="GO:0042910">
    <property type="term" value="F:xenobiotic transmembrane transporter activity"/>
    <property type="evidence" value="ECO:0007669"/>
    <property type="project" value="InterPro"/>
</dbReference>
<dbReference type="RefSeq" id="WP_008735574.1">
    <property type="nucleotide sequence ID" value="NZ_CP004387.1"/>
</dbReference>
<evidence type="ECO:0000313" key="10">
    <source>
        <dbReference type="EMBL" id="AJD48290.1"/>
    </source>
</evidence>
<dbReference type="KEGG" id="apac:S7S_09390"/>
<feature type="transmembrane region" description="Helical" evidence="8">
    <location>
        <begin position="161"/>
        <end position="183"/>
    </location>
</feature>
<evidence type="ECO:0000256" key="4">
    <source>
        <dbReference type="ARBA" id="ARBA00022475"/>
    </source>
</evidence>
<dbReference type="InterPro" id="IPR050189">
    <property type="entry name" value="MFS_Efflux_Transporters"/>
</dbReference>
<feature type="transmembrane region" description="Helical" evidence="8">
    <location>
        <begin position="279"/>
        <end position="297"/>
    </location>
</feature>
<dbReference type="EMBL" id="CP004387">
    <property type="protein sequence ID" value="AJD48290.1"/>
    <property type="molecule type" value="Genomic_DNA"/>
</dbReference>
<evidence type="ECO:0000259" key="9">
    <source>
        <dbReference type="PROSITE" id="PS50850"/>
    </source>
</evidence>
<keyword evidence="8" id="KW-0997">Cell inner membrane</keyword>
<comment type="subcellular location">
    <subcellularLocation>
        <location evidence="8">Cell inner membrane</location>
        <topology evidence="8">Multi-pass membrane protein</topology>
    </subcellularLocation>
    <subcellularLocation>
        <location evidence="1">Cell membrane</location>
        <topology evidence="1">Multi-pass membrane protein</topology>
    </subcellularLocation>
</comment>
<evidence type="ECO:0000256" key="3">
    <source>
        <dbReference type="ARBA" id="ARBA00022448"/>
    </source>
</evidence>
<feature type="transmembrane region" description="Helical" evidence="8">
    <location>
        <begin position="133"/>
        <end position="155"/>
    </location>
</feature>
<feature type="domain" description="Major facilitator superfamily (MFS) profile" evidence="9">
    <location>
        <begin position="9"/>
        <end position="388"/>
    </location>
</feature>
<dbReference type="PROSITE" id="PS50850">
    <property type="entry name" value="MFS"/>
    <property type="match status" value="1"/>
</dbReference>
<dbReference type="PANTHER" id="PTHR43124:SF3">
    <property type="entry name" value="CHLORAMPHENICOL EFFLUX PUMP RV0191"/>
    <property type="match status" value="1"/>
</dbReference>
<keyword evidence="4" id="KW-1003">Cell membrane</keyword>
<dbReference type="PANTHER" id="PTHR43124">
    <property type="entry name" value="PURINE EFFLUX PUMP PBUE"/>
    <property type="match status" value="1"/>
</dbReference>
<protein>
    <recommendedName>
        <fullName evidence="8">Bcr/CflA family efflux transporter</fullName>
    </recommendedName>
</protein>
<keyword evidence="11" id="KW-1185">Reference proteome</keyword>